<evidence type="ECO:0000313" key="1">
    <source>
        <dbReference type="EMBL" id="QHC36636.1"/>
    </source>
</evidence>
<proteinExistence type="predicted"/>
<dbReference type="Proteomes" id="UP000464674">
    <property type="component" value="Chromosome"/>
</dbReference>
<dbReference type="EMBL" id="CP041348">
    <property type="protein sequence ID" value="QHC36636.1"/>
    <property type="molecule type" value="Genomic_DNA"/>
</dbReference>
<protein>
    <submittedName>
        <fullName evidence="1">Uncharacterized protein</fullName>
    </submittedName>
</protein>
<dbReference type="AlphaFoldDB" id="A0A857FR52"/>
<organism evidence="1 2">
    <name type="scientific">Komagataeibacter xylinus</name>
    <name type="common">Gluconacetobacter xylinus</name>
    <dbReference type="NCBI Taxonomy" id="28448"/>
    <lineage>
        <taxon>Bacteria</taxon>
        <taxon>Pseudomonadati</taxon>
        <taxon>Pseudomonadota</taxon>
        <taxon>Alphaproteobacteria</taxon>
        <taxon>Acetobacterales</taxon>
        <taxon>Acetobacteraceae</taxon>
        <taxon>Komagataeibacter</taxon>
    </lineage>
</organism>
<accession>A0A857FR52</accession>
<dbReference type="RefSeq" id="WP_159263109.1">
    <property type="nucleotide sequence ID" value="NZ_CP041348.1"/>
</dbReference>
<name>A0A857FR52_KOMXY</name>
<reference evidence="1 2" key="1">
    <citation type="journal article" date="2020" name="Carbohydr. Polym.">
        <title>Characterization and optimization of production of bacterial cellulose from strain CGMCC 17276 based on whole-genome analysis.</title>
        <authorList>
            <person name="Lu T."/>
            <person name="Gao H."/>
            <person name="Liao B."/>
            <person name="Wu J."/>
            <person name="Zhang W."/>
            <person name="Huang J."/>
            <person name="Liu M."/>
            <person name="Huang J."/>
            <person name="Chang Z."/>
            <person name="Jin M."/>
            <person name="Yi Z."/>
            <person name="Jiang D."/>
        </authorList>
    </citation>
    <scope>NUCLEOTIDE SEQUENCE [LARGE SCALE GENOMIC DNA]</scope>
    <source>
        <strain evidence="1 2">CGMCC 17276</strain>
    </source>
</reference>
<gene>
    <name evidence="1" type="ORF">FMA36_14985</name>
</gene>
<evidence type="ECO:0000313" key="2">
    <source>
        <dbReference type="Proteomes" id="UP000464674"/>
    </source>
</evidence>
<sequence>MLSADTVIFLQGNGVFIKPGRKSALRAMQEARREENTVKIFRFCLFLLIMMFQNAGYSEIHSHDRVKHKSMPFLQTGQFWICPGGKPENHLYSLIYRRTPSRKGENGNVTVICASSAIRTGV</sequence>